<keyword evidence="4" id="KW-1185">Reference proteome</keyword>
<dbReference type="InterPro" id="IPR035892">
    <property type="entry name" value="C2_domain_sf"/>
</dbReference>
<feature type="domain" description="C2" evidence="2">
    <location>
        <begin position="290"/>
        <end position="425"/>
    </location>
</feature>
<dbReference type="Proteomes" id="UP001347796">
    <property type="component" value="Unassembled WGS sequence"/>
</dbReference>
<name>A0AAN8JPJ8_PATCE</name>
<feature type="domain" description="C2" evidence="2">
    <location>
        <begin position="141"/>
        <end position="279"/>
    </location>
</feature>
<keyword evidence="1" id="KW-0812">Transmembrane</keyword>
<gene>
    <name evidence="3" type="ORF">SNE40_015685</name>
</gene>
<reference evidence="3 4" key="1">
    <citation type="submission" date="2024-01" db="EMBL/GenBank/DDBJ databases">
        <title>The genome of the rayed Mediterranean limpet Patella caerulea (Linnaeus, 1758).</title>
        <authorList>
            <person name="Anh-Thu Weber A."/>
            <person name="Halstead-Nussloch G."/>
        </authorList>
    </citation>
    <scope>NUCLEOTIDE SEQUENCE [LARGE SCALE GENOMIC DNA]</scope>
    <source>
        <strain evidence="3">AATW-2023a</strain>
        <tissue evidence="3">Whole specimen</tissue>
    </source>
</reference>
<sequence length="429" mass="48771">MSAAEQPFVIELDAFDKLAIIAAAFAFLAFVVLILVCSLSPFCCLYDLCPFNHEEKKAAPTAAYGATEGVRLYRPSIIKDKPPGYWHTMGTLKESDMSDSLSDAGTGDVIELKHERVTKTPSKYSSSSSTGSVSPTLYVHQDGRLSFTLMYDRVDSNLSIKIQQLTNFSATDPDGATAPYIKVRLYRVPKNFFTFRGKLGKDNSTQNLVVEMQTKIQRRSDDPIFNELFTTHIDQHDIANYTLKLLVCDFDRYTRHVVVGEVLLNLSKVDWLTQTEVLFDEPLQPPMEENLGEVNISLMFLPTAEKLTITIVKAQGLKIMDPQRNTTDSFIKVVLMYDGRQMKKAKTTLRAGDVNPVFNESITFDVPLYQLDKVYLSVSVIHHDMEKDKKHLIGRLYLGTHFDNDAREQWTEMTQNPRKQIMCWHRLQS</sequence>
<dbReference type="InterPro" id="IPR000008">
    <property type="entry name" value="C2_dom"/>
</dbReference>
<evidence type="ECO:0000259" key="2">
    <source>
        <dbReference type="PROSITE" id="PS50004"/>
    </source>
</evidence>
<dbReference type="AlphaFoldDB" id="A0AAN8JPJ8"/>
<keyword evidence="1" id="KW-1133">Transmembrane helix</keyword>
<dbReference type="PANTHER" id="PTHR10024">
    <property type="entry name" value="SYNAPTOTAGMIN"/>
    <property type="match status" value="1"/>
</dbReference>
<dbReference type="EMBL" id="JAZGQO010000010">
    <property type="protein sequence ID" value="KAK6177623.1"/>
    <property type="molecule type" value="Genomic_DNA"/>
</dbReference>
<dbReference type="SMART" id="SM00239">
    <property type="entry name" value="C2"/>
    <property type="match status" value="2"/>
</dbReference>
<organism evidence="3 4">
    <name type="scientific">Patella caerulea</name>
    <name type="common">Rayed Mediterranean limpet</name>
    <dbReference type="NCBI Taxonomy" id="87958"/>
    <lineage>
        <taxon>Eukaryota</taxon>
        <taxon>Metazoa</taxon>
        <taxon>Spiralia</taxon>
        <taxon>Lophotrochozoa</taxon>
        <taxon>Mollusca</taxon>
        <taxon>Gastropoda</taxon>
        <taxon>Patellogastropoda</taxon>
        <taxon>Patelloidea</taxon>
        <taxon>Patellidae</taxon>
        <taxon>Patella</taxon>
    </lineage>
</organism>
<feature type="transmembrane region" description="Helical" evidence="1">
    <location>
        <begin position="18"/>
        <end position="42"/>
    </location>
</feature>
<dbReference type="CDD" id="cd00276">
    <property type="entry name" value="C2B_Synaptotagmin"/>
    <property type="match status" value="1"/>
</dbReference>
<comment type="caution">
    <text evidence="3">The sequence shown here is derived from an EMBL/GenBank/DDBJ whole genome shotgun (WGS) entry which is preliminary data.</text>
</comment>
<dbReference type="PROSITE" id="PS50004">
    <property type="entry name" value="C2"/>
    <property type="match status" value="2"/>
</dbReference>
<dbReference type="SUPFAM" id="SSF49562">
    <property type="entry name" value="C2 domain (Calcium/lipid-binding domain, CaLB)"/>
    <property type="match status" value="2"/>
</dbReference>
<accession>A0AAN8JPJ8</accession>
<keyword evidence="1" id="KW-0472">Membrane</keyword>
<dbReference type="Pfam" id="PF00168">
    <property type="entry name" value="C2"/>
    <property type="match status" value="2"/>
</dbReference>
<evidence type="ECO:0000313" key="3">
    <source>
        <dbReference type="EMBL" id="KAK6177623.1"/>
    </source>
</evidence>
<evidence type="ECO:0000256" key="1">
    <source>
        <dbReference type="SAM" id="Phobius"/>
    </source>
</evidence>
<evidence type="ECO:0000313" key="4">
    <source>
        <dbReference type="Proteomes" id="UP001347796"/>
    </source>
</evidence>
<protein>
    <recommendedName>
        <fullName evidence="2">C2 domain-containing protein</fullName>
    </recommendedName>
</protein>
<dbReference type="Gene3D" id="2.60.40.150">
    <property type="entry name" value="C2 domain"/>
    <property type="match status" value="2"/>
</dbReference>
<proteinExistence type="predicted"/>